<dbReference type="Pfam" id="PF00083">
    <property type="entry name" value="Sugar_tr"/>
    <property type="match status" value="1"/>
</dbReference>
<dbReference type="Proteomes" id="UP001159405">
    <property type="component" value="Unassembled WGS sequence"/>
</dbReference>
<dbReference type="InterPro" id="IPR036259">
    <property type="entry name" value="MFS_trans_sf"/>
</dbReference>
<dbReference type="Gene3D" id="1.20.1250.20">
    <property type="entry name" value="MFS general substrate transporter like domains"/>
    <property type="match status" value="1"/>
</dbReference>
<dbReference type="PANTHER" id="PTHR24064">
    <property type="entry name" value="SOLUTE CARRIER FAMILY 22 MEMBER"/>
    <property type="match status" value="1"/>
</dbReference>
<dbReference type="EMBL" id="CALNXK010000092">
    <property type="protein sequence ID" value="CAH3151904.1"/>
    <property type="molecule type" value="Genomic_DNA"/>
</dbReference>
<keyword evidence="4 6" id="KW-0472">Membrane</keyword>
<evidence type="ECO:0000256" key="6">
    <source>
        <dbReference type="SAM" id="Phobius"/>
    </source>
</evidence>
<proteinExistence type="predicted"/>
<name>A0ABN8PW54_9CNID</name>
<feature type="transmembrane region" description="Helical" evidence="6">
    <location>
        <begin position="136"/>
        <end position="161"/>
    </location>
</feature>
<sequence length="526" mass="58933">MGLTIDDVFEEIGSMGRYQYTLVMVMGLMKMFGYAFQAMISTFLSAEPPWRCKDNSTVCNLTGIFKPGDDNYDFRCSISRHDWEFDTSKFNSVVSEWDLVCDVSALSSLTRSVLFLGFLIGVLLGGFLSDKFGRRLLVYIPCSMCNVLALLASFVHVYWLYVLLRVLVGVFVGCGTLCAYVLTVEFVGKRHRHAAGTALWFFWPTSLMMMALLAYLIRDWRTLNIVGAAPGLLQIFLWWYIPESSRWLLVKGRAKEASEQLLKVAKVNKKEIPLDKLTLVDENPTQQRLGDIRDLFSTSTMVTRTLISWFIWFVVTMVYYGVSFSAGAFGGNRYLVFFLTSLIEIPSNYTAIVACKKIGRKKTTIIGLIISSIASAVAVLFQRDLSNTGFLVARIIFASVIAKFFINMAFATIYVFSTELFPTVVRNIGMGVSSASARIGSMSAPYIVWLVRFHVLLPYSIVAVLAFLCSVLCFLLPETRDAATLENIDSVNSSAIEMREKEPVSPEPNEEKEELGELLLKGDQPA</sequence>
<dbReference type="PROSITE" id="PS50850">
    <property type="entry name" value="MFS"/>
    <property type="match status" value="1"/>
</dbReference>
<reference evidence="8 9" key="1">
    <citation type="submission" date="2022-05" db="EMBL/GenBank/DDBJ databases">
        <authorList>
            <consortium name="Genoscope - CEA"/>
            <person name="William W."/>
        </authorList>
    </citation>
    <scope>NUCLEOTIDE SEQUENCE [LARGE SCALE GENOMIC DNA]</scope>
</reference>
<dbReference type="CDD" id="cd17317">
    <property type="entry name" value="MFS_SLC22"/>
    <property type="match status" value="1"/>
</dbReference>
<dbReference type="SUPFAM" id="SSF103473">
    <property type="entry name" value="MFS general substrate transporter"/>
    <property type="match status" value="1"/>
</dbReference>
<feature type="transmembrane region" description="Helical" evidence="6">
    <location>
        <begin position="428"/>
        <end position="450"/>
    </location>
</feature>
<evidence type="ECO:0000313" key="9">
    <source>
        <dbReference type="Proteomes" id="UP001159405"/>
    </source>
</evidence>
<evidence type="ECO:0000256" key="5">
    <source>
        <dbReference type="SAM" id="MobiDB-lite"/>
    </source>
</evidence>
<keyword evidence="9" id="KW-1185">Reference proteome</keyword>
<keyword evidence="2 6" id="KW-0812">Transmembrane</keyword>
<comment type="subcellular location">
    <subcellularLocation>
        <location evidence="1">Membrane</location>
        <topology evidence="1">Multi-pass membrane protein</topology>
    </subcellularLocation>
</comment>
<evidence type="ECO:0000256" key="3">
    <source>
        <dbReference type="ARBA" id="ARBA00022989"/>
    </source>
</evidence>
<protein>
    <recommendedName>
        <fullName evidence="7">Major facilitator superfamily (MFS) profile domain-containing protein</fullName>
    </recommendedName>
</protein>
<feature type="transmembrane region" description="Helical" evidence="6">
    <location>
        <begin position="167"/>
        <end position="187"/>
    </location>
</feature>
<evidence type="ECO:0000259" key="7">
    <source>
        <dbReference type="PROSITE" id="PS50850"/>
    </source>
</evidence>
<feature type="transmembrane region" description="Helical" evidence="6">
    <location>
        <begin position="334"/>
        <end position="353"/>
    </location>
</feature>
<feature type="region of interest" description="Disordered" evidence="5">
    <location>
        <begin position="496"/>
        <end position="526"/>
    </location>
</feature>
<organism evidence="8 9">
    <name type="scientific">Porites lobata</name>
    <dbReference type="NCBI Taxonomy" id="104759"/>
    <lineage>
        <taxon>Eukaryota</taxon>
        <taxon>Metazoa</taxon>
        <taxon>Cnidaria</taxon>
        <taxon>Anthozoa</taxon>
        <taxon>Hexacorallia</taxon>
        <taxon>Scleractinia</taxon>
        <taxon>Fungiina</taxon>
        <taxon>Poritidae</taxon>
        <taxon>Porites</taxon>
    </lineage>
</organism>
<feature type="compositionally biased region" description="Low complexity" evidence="5">
    <location>
        <begin position="517"/>
        <end position="526"/>
    </location>
</feature>
<dbReference type="PROSITE" id="PS00217">
    <property type="entry name" value="SUGAR_TRANSPORT_2"/>
    <property type="match status" value="1"/>
</dbReference>
<gene>
    <name evidence="8" type="ORF">PLOB_00048856</name>
</gene>
<feature type="transmembrane region" description="Helical" evidence="6">
    <location>
        <begin position="395"/>
        <end position="416"/>
    </location>
</feature>
<evidence type="ECO:0000256" key="4">
    <source>
        <dbReference type="ARBA" id="ARBA00023136"/>
    </source>
</evidence>
<feature type="domain" description="Major facilitator superfamily (MFS) profile" evidence="7">
    <location>
        <begin position="56"/>
        <end position="481"/>
    </location>
</feature>
<feature type="transmembrane region" description="Helical" evidence="6">
    <location>
        <begin position="223"/>
        <end position="241"/>
    </location>
</feature>
<dbReference type="InterPro" id="IPR020846">
    <property type="entry name" value="MFS_dom"/>
</dbReference>
<feature type="transmembrane region" description="Helical" evidence="6">
    <location>
        <begin position="365"/>
        <end position="383"/>
    </location>
</feature>
<accession>A0ABN8PW54</accession>
<dbReference type="InterPro" id="IPR005829">
    <property type="entry name" value="Sugar_transporter_CS"/>
</dbReference>
<keyword evidence="3 6" id="KW-1133">Transmembrane helix</keyword>
<feature type="transmembrane region" description="Helical" evidence="6">
    <location>
        <begin position="112"/>
        <end position="129"/>
    </location>
</feature>
<dbReference type="InterPro" id="IPR005828">
    <property type="entry name" value="MFS_sugar_transport-like"/>
</dbReference>
<evidence type="ECO:0000313" key="8">
    <source>
        <dbReference type="EMBL" id="CAH3151904.1"/>
    </source>
</evidence>
<comment type="caution">
    <text evidence="8">The sequence shown here is derived from an EMBL/GenBank/DDBJ whole genome shotgun (WGS) entry which is preliminary data.</text>
</comment>
<feature type="transmembrane region" description="Helical" evidence="6">
    <location>
        <begin position="301"/>
        <end position="322"/>
    </location>
</feature>
<evidence type="ECO:0000256" key="2">
    <source>
        <dbReference type="ARBA" id="ARBA00022692"/>
    </source>
</evidence>
<feature type="transmembrane region" description="Helical" evidence="6">
    <location>
        <begin position="199"/>
        <end position="217"/>
    </location>
</feature>
<feature type="transmembrane region" description="Helical" evidence="6">
    <location>
        <begin position="20"/>
        <end position="40"/>
    </location>
</feature>
<feature type="transmembrane region" description="Helical" evidence="6">
    <location>
        <begin position="456"/>
        <end position="476"/>
    </location>
</feature>
<evidence type="ECO:0000256" key="1">
    <source>
        <dbReference type="ARBA" id="ARBA00004141"/>
    </source>
</evidence>